<dbReference type="Pfam" id="PF00534">
    <property type="entry name" value="Glycos_transf_1"/>
    <property type="match status" value="1"/>
</dbReference>
<gene>
    <name evidence="3" type="ORF">BTW10_16560</name>
</gene>
<sequence>MVKLCIVTPSFSGGGAERIAINLANHYTKKGLDVCLIVFEGVGPYRSQIDGSIKLIDFNAKRWRYNVWSKLRKALKAESPTHVLSILRDVNIFVGLAIPIKNKARVVFREANTMDGFRRESWRRRLVYKMLMRFAYRRADVVIANSIDTKKDLISDRIAKEIKVEVIGNPVINDDLVEKIGGALYHDWLSAPDIFVVLHVGRLHAQKNQALLLSAFSLAVKSVPDLKLVILGEGEEKKNLERLAGELGVKDSVDFVDFQDNPYPYYKAADLFVLSSDWEGFGNVIVEALACGTPVISTDCPGGPRTILANGKYGVLVPCGDAERLSSEIVNHVSNVGMWDFEELKKRANEFTVEAVAKKYLEASR</sequence>
<dbReference type="GO" id="GO:0016757">
    <property type="term" value="F:glycosyltransferase activity"/>
    <property type="evidence" value="ECO:0007669"/>
    <property type="project" value="InterPro"/>
</dbReference>
<evidence type="ECO:0000313" key="4">
    <source>
        <dbReference type="Proteomes" id="UP000186806"/>
    </source>
</evidence>
<dbReference type="PANTHER" id="PTHR12526:SF630">
    <property type="entry name" value="GLYCOSYLTRANSFERASE"/>
    <property type="match status" value="1"/>
</dbReference>
<feature type="domain" description="Glycosyltransferase subfamily 4-like N-terminal" evidence="2">
    <location>
        <begin position="14"/>
        <end position="171"/>
    </location>
</feature>
<dbReference type="GO" id="GO:1901135">
    <property type="term" value="P:carbohydrate derivative metabolic process"/>
    <property type="evidence" value="ECO:0007669"/>
    <property type="project" value="UniProtKB-ARBA"/>
</dbReference>
<reference evidence="3 4" key="1">
    <citation type="submission" date="2016-12" db="EMBL/GenBank/DDBJ databases">
        <title>Draft genome sequences of strains Salinicola socius SMB35, Salinicola sp. MH3R3-1 and Chromohalobacter sp. SMB17 from the Verkhnekamsk potash mining region of Russia.</title>
        <authorList>
            <person name="Mavrodi D.V."/>
            <person name="Olsson B.E."/>
            <person name="Korsakova E.S."/>
            <person name="Pyankova A."/>
            <person name="Mavrodi O.V."/>
            <person name="Plotnikova E.G."/>
        </authorList>
    </citation>
    <scope>NUCLEOTIDE SEQUENCE [LARGE SCALE GENOMIC DNA]</scope>
    <source>
        <strain evidence="3 4">SMB17</strain>
    </source>
</reference>
<feature type="domain" description="Glycosyl transferase family 1" evidence="1">
    <location>
        <begin position="195"/>
        <end position="329"/>
    </location>
</feature>
<evidence type="ECO:0000259" key="2">
    <source>
        <dbReference type="Pfam" id="PF13439"/>
    </source>
</evidence>
<keyword evidence="4" id="KW-1185">Reference proteome</keyword>
<dbReference type="InterPro" id="IPR028098">
    <property type="entry name" value="Glyco_trans_4-like_N"/>
</dbReference>
<evidence type="ECO:0008006" key="5">
    <source>
        <dbReference type="Google" id="ProtNLM"/>
    </source>
</evidence>
<dbReference type="AlphaFoldDB" id="A0A1Q8T8N7"/>
<dbReference type="Gene3D" id="3.40.50.2000">
    <property type="entry name" value="Glycogen Phosphorylase B"/>
    <property type="match status" value="2"/>
</dbReference>
<dbReference type="InterPro" id="IPR001296">
    <property type="entry name" value="Glyco_trans_1"/>
</dbReference>
<name>A0A1Q8T8N7_9GAMM</name>
<dbReference type="Pfam" id="PF13439">
    <property type="entry name" value="Glyco_transf_4"/>
    <property type="match status" value="1"/>
</dbReference>
<dbReference type="SUPFAM" id="SSF53756">
    <property type="entry name" value="UDP-Glycosyltransferase/glycogen phosphorylase"/>
    <property type="match status" value="1"/>
</dbReference>
<accession>A0A1Q8T8N7</accession>
<evidence type="ECO:0000259" key="1">
    <source>
        <dbReference type="Pfam" id="PF00534"/>
    </source>
</evidence>
<dbReference type="PANTHER" id="PTHR12526">
    <property type="entry name" value="GLYCOSYLTRANSFERASE"/>
    <property type="match status" value="1"/>
</dbReference>
<evidence type="ECO:0000313" key="3">
    <source>
        <dbReference type="EMBL" id="OLO10049.1"/>
    </source>
</evidence>
<dbReference type="EMBL" id="MSDQ01000044">
    <property type="protein sequence ID" value="OLO10049.1"/>
    <property type="molecule type" value="Genomic_DNA"/>
</dbReference>
<organism evidence="3 4">
    <name type="scientific">Chromohalobacter japonicus</name>
    <dbReference type="NCBI Taxonomy" id="223900"/>
    <lineage>
        <taxon>Bacteria</taxon>
        <taxon>Pseudomonadati</taxon>
        <taxon>Pseudomonadota</taxon>
        <taxon>Gammaproteobacteria</taxon>
        <taxon>Oceanospirillales</taxon>
        <taxon>Halomonadaceae</taxon>
        <taxon>Chromohalobacter</taxon>
    </lineage>
</organism>
<comment type="caution">
    <text evidence="3">The sequence shown here is derived from an EMBL/GenBank/DDBJ whole genome shotgun (WGS) entry which is preliminary data.</text>
</comment>
<dbReference type="CDD" id="cd03811">
    <property type="entry name" value="GT4_GT28_WabH-like"/>
    <property type="match status" value="1"/>
</dbReference>
<dbReference type="Proteomes" id="UP000186806">
    <property type="component" value="Unassembled WGS sequence"/>
</dbReference>
<proteinExistence type="predicted"/>
<protein>
    <recommendedName>
        <fullName evidence="5">Glycosyl transferase</fullName>
    </recommendedName>
</protein>